<dbReference type="EMBL" id="VDMD01000008">
    <property type="protein sequence ID" value="TRM63762.1"/>
    <property type="molecule type" value="Genomic_DNA"/>
</dbReference>
<keyword evidence="7" id="KW-1185">Reference proteome</keyword>
<evidence type="ECO:0000256" key="1">
    <source>
        <dbReference type="ARBA" id="ARBA00022723"/>
    </source>
</evidence>
<proteinExistence type="predicted"/>
<evidence type="ECO:0000313" key="7">
    <source>
        <dbReference type="Proteomes" id="UP000320762"/>
    </source>
</evidence>
<accession>A0A550CG25</accession>
<evidence type="ECO:0000256" key="3">
    <source>
        <dbReference type="ARBA" id="ARBA00022833"/>
    </source>
</evidence>
<comment type="caution">
    <text evidence="6">The sequence shown here is derived from an EMBL/GenBank/DDBJ whole genome shotgun (WGS) entry which is preliminary data.</text>
</comment>
<feature type="domain" description="MYND-type" evidence="5">
    <location>
        <begin position="441"/>
        <end position="481"/>
    </location>
</feature>
<keyword evidence="3" id="KW-0862">Zinc</keyword>
<evidence type="ECO:0000256" key="2">
    <source>
        <dbReference type="ARBA" id="ARBA00022771"/>
    </source>
</evidence>
<organism evidence="6 7">
    <name type="scientific">Schizophyllum amplum</name>
    <dbReference type="NCBI Taxonomy" id="97359"/>
    <lineage>
        <taxon>Eukaryota</taxon>
        <taxon>Fungi</taxon>
        <taxon>Dikarya</taxon>
        <taxon>Basidiomycota</taxon>
        <taxon>Agaricomycotina</taxon>
        <taxon>Agaricomycetes</taxon>
        <taxon>Agaricomycetidae</taxon>
        <taxon>Agaricales</taxon>
        <taxon>Schizophyllaceae</taxon>
        <taxon>Schizophyllum</taxon>
    </lineage>
</organism>
<dbReference type="InterPro" id="IPR002893">
    <property type="entry name" value="Znf_MYND"/>
</dbReference>
<evidence type="ECO:0000256" key="4">
    <source>
        <dbReference type="PROSITE-ProRule" id="PRU00134"/>
    </source>
</evidence>
<gene>
    <name evidence="6" type="ORF">BD626DRAFT_260552</name>
</gene>
<keyword evidence="2 4" id="KW-0863">Zinc-finger</keyword>
<evidence type="ECO:0000313" key="6">
    <source>
        <dbReference type="EMBL" id="TRM63762.1"/>
    </source>
</evidence>
<protein>
    <recommendedName>
        <fullName evidence="5">MYND-type domain-containing protein</fullName>
    </recommendedName>
</protein>
<sequence length="611" mass="68092">MQTSSPTQAASDAKRKAWEKDVTTLTETLVDIRDIQATSSPDETKEQLIRPHVKVVKRILRTQPLHFFLDDPPDTGRSETPIRTTAVAVEMLMMLLLLRSVATGNLSHLWPFNDSLWMPVLRWTDYVLPFHRDCTLDDLHYDKGKLRSKLAILAVLGIFDAIASLPKRDVQMHFLSSSNNALCTLVAIWALRPTLIDDELDRNIDPEICCPRILHTVWNAFPPAVAEDVIGTQILRLVGGHHKHVFRIFASHLRTIPAASARGRTNLRDHIALILPVSRGYELNSKTLPGKIIAALTAVLDTHLTDAHSVNVVWHQALEVLYALCCRSDHAIVLAIEHGLFPLLIRVRHLCAHCSTGAPPFGSEADGSGGVTGGIITLMWDRLNIRRAVKGFHKGYKQYSARIPPIHLRQDEQALQSTAQRRYALLARANEEWPDVAVCCNPACASDKGSPLRACPCGASLYCSTHCQRLQWDSGTHRDICANLIQPAYDIIPGGNMRAKDVHFLVVIARDYVESNCSYLTNALPARFSQVTITLRLSHLTETCLDVSPGGATQRFDGCSGRDIIVRVDYQQGDLTLTRVMGFVPRRAPWRIPGDEFKLLTTGFYDPPPRV</sequence>
<dbReference type="PROSITE" id="PS50865">
    <property type="entry name" value="ZF_MYND_2"/>
    <property type="match status" value="1"/>
</dbReference>
<dbReference type="Proteomes" id="UP000320762">
    <property type="component" value="Unassembled WGS sequence"/>
</dbReference>
<name>A0A550CG25_9AGAR</name>
<dbReference type="OrthoDB" id="3068872at2759"/>
<keyword evidence="1" id="KW-0479">Metal-binding</keyword>
<dbReference type="AlphaFoldDB" id="A0A550CG25"/>
<evidence type="ECO:0000259" key="5">
    <source>
        <dbReference type="PROSITE" id="PS50865"/>
    </source>
</evidence>
<dbReference type="GO" id="GO:0008270">
    <property type="term" value="F:zinc ion binding"/>
    <property type="evidence" value="ECO:0007669"/>
    <property type="project" value="UniProtKB-KW"/>
</dbReference>
<reference evidence="6 7" key="1">
    <citation type="journal article" date="2019" name="New Phytol.">
        <title>Comparative genomics reveals unique wood-decay strategies and fruiting body development in the Schizophyllaceae.</title>
        <authorList>
            <person name="Almasi E."/>
            <person name="Sahu N."/>
            <person name="Krizsan K."/>
            <person name="Balint B."/>
            <person name="Kovacs G.M."/>
            <person name="Kiss B."/>
            <person name="Cseklye J."/>
            <person name="Drula E."/>
            <person name="Henrissat B."/>
            <person name="Nagy I."/>
            <person name="Chovatia M."/>
            <person name="Adam C."/>
            <person name="LaButti K."/>
            <person name="Lipzen A."/>
            <person name="Riley R."/>
            <person name="Grigoriev I.V."/>
            <person name="Nagy L.G."/>
        </authorList>
    </citation>
    <scope>NUCLEOTIDE SEQUENCE [LARGE SCALE GENOMIC DNA]</scope>
    <source>
        <strain evidence="6 7">NL-1724</strain>
    </source>
</reference>